<dbReference type="AlphaFoldDB" id="A0A6A6QD24"/>
<keyword evidence="3" id="KW-1185">Reference proteome</keyword>
<dbReference type="EMBL" id="MU004197">
    <property type="protein sequence ID" value="KAF2490295.1"/>
    <property type="molecule type" value="Genomic_DNA"/>
</dbReference>
<evidence type="ECO:0000313" key="3">
    <source>
        <dbReference type="Proteomes" id="UP000799750"/>
    </source>
</evidence>
<proteinExistence type="predicted"/>
<feature type="coiled-coil region" evidence="1">
    <location>
        <begin position="122"/>
        <end position="181"/>
    </location>
</feature>
<keyword evidence="1" id="KW-0175">Coiled coil</keyword>
<sequence length="286" mass="32656">MTYQYPKTHCEGCGEIHYYLTMEEQELLWKVAEIGGMQNPVWKVLKSNSDRNACVAKVASRHLALVEGTEEVRERCISTQQKELVVLREQQKKALELLAWAEGTAEVRERCISTQQKELVVLREQHKLAMELHKKYEALQKDHDELQRNVAEYVGTRDNELRAEEEKSKALDAKLKAITRLVPEAISQLEAMSIHDNYNNVASQPPTGRKLRCILCYKDRIVCDGSVQCGHCTEANSRCVYQQCQAHHNYVHGCTRKNCNLVHNEEGYDCGDAGMAMSIGKEKVLH</sequence>
<reference evidence="2" key="1">
    <citation type="journal article" date="2020" name="Stud. Mycol.">
        <title>101 Dothideomycetes genomes: a test case for predicting lifestyles and emergence of pathogens.</title>
        <authorList>
            <person name="Haridas S."/>
            <person name="Albert R."/>
            <person name="Binder M."/>
            <person name="Bloem J."/>
            <person name="Labutti K."/>
            <person name="Salamov A."/>
            <person name="Andreopoulos B."/>
            <person name="Baker S."/>
            <person name="Barry K."/>
            <person name="Bills G."/>
            <person name="Bluhm B."/>
            <person name="Cannon C."/>
            <person name="Castanera R."/>
            <person name="Culley D."/>
            <person name="Daum C."/>
            <person name="Ezra D."/>
            <person name="Gonzalez J."/>
            <person name="Henrissat B."/>
            <person name="Kuo A."/>
            <person name="Liang C."/>
            <person name="Lipzen A."/>
            <person name="Lutzoni F."/>
            <person name="Magnuson J."/>
            <person name="Mondo S."/>
            <person name="Nolan M."/>
            <person name="Ohm R."/>
            <person name="Pangilinan J."/>
            <person name="Park H.-J."/>
            <person name="Ramirez L."/>
            <person name="Alfaro M."/>
            <person name="Sun H."/>
            <person name="Tritt A."/>
            <person name="Yoshinaga Y."/>
            <person name="Zwiers L.-H."/>
            <person name="Turgeon B."/>
            <person name="Goodwin S."/>
            <person name="Spatafora J."/>
            <person name="Crous P."/>
            <person name="Grigoriev I."/>
        </authorList>
    </citation>
    <scope>NUCLEOTIDE SEQUENCE</scope>
    <source>
        <strain evidence="2">CBS 269.34</strain>
    </source>
</reference>
<gene>
    <name evidence="2" type="ORF">BU16DRAFT_566327</name>
</gene>
<accession>A0A6A6QD24</accession>
<dbReference type="Proteomes" id="UP000799750">
    <property type="component" value="Unassembled WGS sequence"/>
</dbReference>
<name>A0A6A6QD24_9PEZI</name>
<evidence type="ECO:0000256" key="1">
    <source>
        <dbReference type="SAM" id="Coils"/>
    </source>
</evidence>
<evidence type="ECO:0000313" key="2">
    <source>
        <dbReference type="EMBL" id="KAF2490295.1"/>
    </source>
</evidence>
<protein>
    <submittedName>
        <fullName evidence="2">Uncharacterized protein</fullName>
    </submittedName>
</protein>
<organism evidence="2 3">
    <name type="scientific">Lophium mytilinum</name>
    <dbReference type="NCBI Taxonomy" id="390894"/>
    <lineage>
        <taxon>Eukaryota</taxon>
        <taxon>Fungi</taxon>
        <taxon>Dikarya</taxon>
        <taxon>Ascomycota</taxon>
        <taxon>Pezizomycotina</taxon>
        <taxon>Dothideomycetes</taxon>
        <taxon>Pleosporomycetidae</taxon>
        <taxon>Mytilinidiales</taxon>
        <taxon>Mytilinidiaceae</taxon>
        <taxon>Lophium</taxon>
    </lineage>
</organism>